<protein>
    <recommendedName>
        <fullName evidence="3">J domain-containing protein</fullName>
    </recommendedName>
</protein>
<dbReference type="InterPro" id="IPR036869">
    <property type="entry name" value="J_dom_sf"/>
</dbReference>
<dbReference type="Gene3D" id="1.10.287.110">
    <property type="entry name" value="DnaJ domain"/>
    <property type="match status" value="1"/>
</dbReference>
<evidence type="ECO:0000256" key="1">
    <source>
        <dbReference type="SAM" id="MobiDB-lite"/>
    </source>
</evidence>
<dbReference type="InterPro" id="IPR018253">
    <property type="entry name" value="DnaJ_domain_CS"/>
</dbReference>
<dbReference type="GO" id="GO:0005789">
    <property type="term" value="C:endoplasmic reticulum membrane"/>
    <property type="evidence" value="ECO:0007669"/>
    <property type="project" value="TreeGrafter"/>
</dbReference>
<dbReference type="GO" id="GO:0030544">
    <property type="term" value="F:Hsp70 protein binding"/>
    <property type="evidence" value="ECO:0007669"/>
    <property type="project" value="TreeGrafter"/>
</dbReference>
<evidence type="ECO:0000256" key="2">
    <source>
        <dbReference type="SAM" id="Phobius"/>
    </source>
</evidence>
<accession>K3WB54</accession>
<dbReference type="OMA" id="FMNGCRS"/>
<feature type="region of interest" description="Disordered" evidence="1">
    <location>
        <begin position="262"/>
        <end position="286"/>
    </location>
</feature>
<keyword evidence="2" id="KW-0812">Transmembrane</keyword>
<dbReference type="EnsemblProtists" id="PYU1_T002195">
    <property type="protein sequence ID" value="PYU1_T002195"/>
    <property type="gene ID" value="PYU1_G002193"/>
</dbReference>
<dbReference type="eggNOG" id="KOG0713">
    <property type="taxonomic scope" value="Eukaryota"/>
</dbReference>
<feature type="transmembrane region" description="Helical" evidence="2">
    <location>
        <begin position="330"/>
        <end position="349"/>
    </location>
</feature>
<feature type="transmembrane region" description="Helical" evidence="2">
    <location>
        <begin position="6"/>
        <end position="24"/>
    </location>
</feature>
<sequence>MGASDSFTGFVYQVFIISPAISWILQPGRFSKQRGFVYAVSFLVALAAISIFMQFKEQESNFYHVMAAPRDASFSEIKKAFRMRSIDLHPDKNPSPTAVADFNRLRLAFDILGDAQKRALYDLFGESAVLKDLSAVQIESVIGSISFYAFWAVLTFLLTLSEAARDARAWSFAGGVLFFILEINLIFGGLQLPSTFFPFMTVYEFTQLLRAAFPPFVNGTRAIGGFYYRSFAQENFALGIELLNSNRAILLSMRQLQGEVASTRRRPNQVNTAAKSDALPPGAKRRSKFDKQAAAAPVAAPVQAEDEQQAAAVEQNLQNPTPEVQPAPSFNIPSFVYVIGFYLAINYFFQ</sequence>
<dbReference type="InterPro" id="IPR051100">
    <property type="entry name" value="DnaJ_subfamily_B/C"/>
</dbReference>
<dbReference type="PANTHER" id="PTHR43908">
    <property type="entry name" value="AT29763P-RELATED"/>
    <property type="match status" value="1"/>
</dbReference>
<feature type="domain" description="J" evidence="3">
    <location>
        <begin position="61"/>
        <end position="125"/>
    </location>
</feature>
<dbReference type="AlphaFoldDB" id="K3WB54"/>
<dbReference type="VEuPathDB" id="FungiDB:PYU1_G002193"/>
<dbReference type="PANTHER" id="PTHR43908:SF3">
    <property type="entry name" value="AT29763P-RELATED"/>
    <property type="match status" value="1"/>
</dbReference>
<dbReference type="SMART" id="SM00271">
    <property type="entry name" value="DnaJ"/>
    <property type="match status" value="1"/>
</dbReference>
<dbReference type="Pfam" id="PF00226">
    <property type="entry name" value="DnaJ"/>
    <property type="match status" value="1"/>
</dbReference>
<dbReference type="Proteomes" id="UP000019132">
    <property type="component" value="Unassembled WGS sequence"/>
</dbReference>
<feature type="transmembrane region" description="Helical" evidence="2">
    <location>
        <begin position="36"/>
        <end position="55"/>
    </location>
</feature>
<dbReference type="GO" id="GO:0071218">
    <property type="term" value="P:cellular response to misfolded protein"/>
    <property type="evidence" value="ECO:0007669"/>
    <property type="project" value="TreeGrafter"/>
</dbReference>
<name>K3WB54_GLOUD</name>
<keyword evidence="5" id="KW-1185">Reference proteome</keyword>
<dbReference type="InParanoid" id="K3WB54"/>
<reference evidence="4" key="3">
    <citation type="submission" date="2014-11" db="UniProtKB">
        <authorList>
            <consortium name="EnsemblProtists"/>
        </authorList>
    </citation>
    <scope>IDENTIFICATION</scope>
    <source>
        <strain evidence="4">DAOM BR144</strain>
    </source>
</reference>
<keyword evidence="2" id="KW-0472">Membrane</keyword>
<feature type="transmembrane region" description="Helical" evidence="2">
    <location>
        <begin position="141"/>
        <end position="160"/>
    </location>
</feature>
<feature type="transmembrane region" description="Helical" evidence="2">
    <location>
        <begin position="172"/>
        <end position="192"/>
    </location>
</feature>
<dbReference type="STRING" id="431595.K3WB54"/>
<dbReference type="PRINTS" id="PR00625">
    <property type="entry name" value="JDOMAIN"/>
</dbReference>
<keyword evidence="2" id="KW-1133">Transmembrane helix</keyword>
<evidence type="ECO:0000259" key="3">
    <source>
        <dbReference type="PROSITE" id="PS50076"/>
    </source>
</evidence>
<dbReference type="PROSITE" id="PS50076">
    <property type="entry name" value="DNAJ_2"/>
    <property type="match status" value="1"/>
</dbReference>
<proteinExistence type="predicted"/>
<evidence type="ECO:0000313" key="4">
    <source>
        <dbReference type="EnsemblProtists" id="PYU1_T002195"/>
    </source>
</evidence>
<dbReference type="CDD" id="cd06257">
    <property type="entry name" value="DnaJ"/>
    <property type="match status" value="1"/>
</dbReference>
<dbReference type="SUPFAM" id="SSF46565">
    <property type="entry name" value="Chaperone J-domain"/>
    <property type="match status" value="1"/>
</dbReference>
<organism evidence="4 5">
    <name type="scientific">Globisporangium ultimum (strain ATCC 200006 / CBS 805.95 / DAOM BR144)</name>
    <name type="common">Pythium ultimum</name>
    <dbReference type="NCBI Taxonomy" id="431595"/>
    <lineage>
        <taxon>Eukaryota</taxon>
        <taxon>Sar</taxon>
        <taxon>Stramenopiles</taxon>
        <taxon>Oomycota</taxon>
        <taxon>Peronosporomycetes</taxon>
        <taxon>Pythiales</taxon>
        <taxon>Pythiaceae</taxon>
        <taxon>Globisporangium</taxon>
    </lineage>
</organism>
<dbReference type="HOGENOM" id="CLU_845898_0_0_1"/>
<evidence type="ECO:0000313" key="5">
    <source>
        <dbReference type="Proteomes" id="UP000019132"/>
    </source>
</evidence>
<dbReference type="InterPro" id="IPR001623">
    <property type="entry name" value="DnaJ_domain"/>
</dbReference>
<reference evidence="5" key="1">
    <citation type="journal article" date="2010" name="Genome Biol.">
        <title>Genome sequence of the necrotrophic plant pathogen Pythium ultimum reveals original pathogenicity mechanisms and effector repertoire.</title>
        <authorList>
            <person name="Levesque C.A."/>
            <person name="Brouwer H."/>
            <person name="Cano L."/>
            <person name="Hamilton J.P."/>
            <person name="Holt C."/>
            <person name="Huitema E."/>
            <person name="Raffaele S."/>
            <person name="Robideau G.P."/>
            <person name="Thines M."/>
            <person name="Win J."/>
            <person name="Zerillo M.M."/>
            <person name="Beakes G.W."/>
            <person name="Boore J.L."/>
            <person name="Busam D."/>
            <person name="Dumas B."/>
            <person name="Ferriera S."/>
            <person name="Fuerstenberg S.I."/>
            <person name="Gachon C.M."/>
            <person name="Gaulin E."/>
            <person name="Govers F."/>
            <person name="Grenville-Briggs L."/>
            <person name="Horner N."/>
            <person name="Hostetler J."/>
            <person name="Jiang R.H."/>
            <person name="Johnson J."/>
            <person name="Krajaejun T."/>
            <person name="Lin H."/>
            <person name="Meijer H.J."/>
            <person name="Moore B."/>
            <person name="Morris P."/>
            <person name="Phuntmart V."/>
            <person name="Puiu D."/>
            <person name="Shetty J."/>
            <person name="Stajich J.E."/>
            <person name="Tripathy S."/>
            <person name="Wawra S."/>
            <person name="van West P."/>
            <person name="Whitty B.R."/>
            <person name="Coutinho P.M."/>
            <person name="Henrissat B."/>
            <person name="Martin F."/>
            <person name="Thomas P.D."/>
            <person name="Tyler B.M."/>
            <person name="De Vries R.P."/>
            <person name="Kamoun S."/>
            <person name="Yandell M."/>
            <person name="Tisserat N."/>
            <person name="Buell C.R."/>
        </authorList>
    </citation>
    <scope>NUCLEOTIDE SEQUENCE</scope>
    <source>
        <strain evidence="5">DAOM:BR144</strain>
    </source>
</reference>
<dbReference type="PROSITE" id="PS00636">
    <property type="entry name" value="DNAJ_1"/>
    <property type="match status" value="1"/>
</dbReference>
<reference evidence="5" key="2">
    <citation type="submission" date="2010-04" db="EMBL/GenBank/DDBJ databases">
        <authorList>
            <person name="Buell R."/>
            <person name="Hamilton J."/>
            <person name="Hostetler J."/>
        </authorList>
    </citation>
    <scope>NUCLEOTIDE SEQUENCE [LARGE SCALE GENOMIC DNA]</scope>
    <source>
        <strain evidence="5">DAOM:BR144</strain>
    </source>
</reference>